<feature type="compositionally biased region" description="Low complexity" evidence="7">
    <location>
        <begin position="141"/>
        <end position="168"/>
    </location>
</feature>
<dbReference type="InterPro" id="IPR050250">
    <property type="entry name" value="Macrolide_Exporter_MacB"/>
</dbReference>
<accession>A0ABY4MWJ9</accession>
<evidence type="ECO:0000256" key="8">
    <source>
        <dbReference type="SAM" id="Phobius"/>
    </source>
</evidence>
<evidence type="ECO:0000256" key="2">
    <source>
        <dbReference type="ARBA" id="ARBA00022475"/>
    </source>
</evidence>
<dbReference type="InterPro" id="IPR003838">
    <property type="entry name" value="ABC3_permease_C"/>
</dbReference>
<feature type="domain" description="MacB-like periplasmic core" evidence="10">
    <location>
        <begin position="17"/>
        <end position="303"/>
    </location>
</feature>
<keyword evidence="3 8" id="KW-0812">Transmembrane</keyword>
<evidence type="ECO:0000256" key="5">
    <source>
        <dbReference type="ARBA" id="ARBA00023136"/>
    </source>
</evidence>
<evidence type="ECO:0000256" key="3">
    <source>
        <dbReference type="ARBA" id="ARBA00022692"/>
    </source>
</evidence>
<reference evidence="11" key="1">
    <citation type="submission" date="2022-05" db="EMBL/GenBank/DDBJ databases">
        <title>Complete genome sequence of toluene-degrading Gulosibacter sediminis strain ACHW.36C.</title>
        <authorList>
            <person name="Wai A.C."/>
            <person name="Lai G.K."/>
            <person name="Griffin S.D."/>
            <person name="Leung F.C."/>
        </authorList>
    </citation>
    <scope>NUCLEOTIDE SEQUENCE [LARGE SCALE GENOMIC DNA]</scope>
    <source>
        <strain evidence="11">ACHW.36C</strain>
    </source>
</reference>
<dbReference type="InterPro" id="IPR025857">
    <property type="entry name" value="MacB_PCD"/>
</dbReference>
<evidence type="ECO:0000256" key="1">
    <source>
        <dbReference type="ARBA" id="ARBA00004651"/>
    </source>
</evidence>
<keyword evidence="5 8" id="KW-0472">Membrane</keyword>
<feature type="region of interest" description="Disordered" evidence="7">
    <location>
        <begin position="63"/>
        <end position="100"/>
    </location>
</feature>
<sequence length="501" mass="49949">MFWTYLRRELRGRKKQTVIVSIGLAIAVALVIVVNSLSSGVRAAQAQSLQAVYGIGTDLTVTGAQAEPGSDGGGPQFDFGSEDSTTSDDGSTTLDQSQLQTDMMRGTLDASTLETVLGIDGVSQATGTLSLTNSTFSGELPDMSSSDSTTTDGTTTDGTTTDGSMTPPDGGGGGGFGGGQFGVDSFSVLGIDPASVIGPMSSVSVTDGRLLTPDDNGTNVAVLDSTYATSAELAVGDTLEVGGEDFEVVGIVSSTNSDADTASNVYIPLDVAQDLSGAGDVVSTVYVQTTSSDNISTVQTTLETELPDATVSSQSDLASTVSGSLSTASNLITNLGTWLSIIVLLVAVGLAVLFTTSGIARRTRELGTLKAIGWSNGRIVRQVAGESMVQSLIGGVAGLAVGLIGILTINVIAPTISAGTEAQGAMGGGEAGGAPGGGGGAPDAIGQAVSSATTIVLQAPLSVWVLVLALSCSVAAGVITGIFGGWRAARLSPAESLRAVG</sequence>
<feature type="transmembrane region" description="Helical" evidence="8">
    <location>
        <begin position="335"/>
        <end position="354"/>
    </location>
</feature>
<comment type="subcellular location">
    <subcellularLocation>
        <location evidence="1">Cell membrane</location>
        <topology evidence="1">Multi-pass membrane protein</topology>
    </subcellularLocation>
</comment>
<feature type="compositionally biased region" description="Gly residues" evidence="7">
    <location>
        <begin position="169"/>
        <end position="178"/>
    </location>
</feature>
<dbReference type="Pfam" id="PF12704">
    <property type="entry name" value="MacB_PCD"/>
    <property type="match status" value="1"/>
</dbReference>
<organism evidence="11">
    <name type="scientific">Gulosibacter sediminis</name>
    <dbReference type="NCBI Taxonomy" id="1729695"/>
    <lineage>
        <taxon>Bacteria</taxon>
        <taxon>Bacillati</taxon>
        <taxon>Actinomycetota</taxon>
        <taxon>Actinomycetes</taxon>
        <taxon>Micrococcales</taxon>
        <taxon>Microbacteriaceae</taxon>
        <taxon>Gulosibacter</taxon>
    </lineage>
</organism>
<evidence type="ECO:0000259" key="10">
    <source>
        <dbReference type="Pfam" id="PF12704"/>
    </source>
</evidence>
<evidence type="ECO:0000256" key="7">
    <source>
        <dbReference type="SAM" id="MobiDB-lite"/>
    </source>
</evidence>
<feature type="compositionally biased region" description="Low complexity" evidence="7">
    <location>
        <begin position="77"/>
        <end position="93"/>
    </location>
</feature>
<feature type="transmembrane region" description="Helical" evidence="8">
    <location>
        <begin position="461"/>
        <end position="483"/>
    </location>
</feature>
<dbReference type="Pfam" id="PF02687">
    <property type="entry name" value="FtsX"/>
    <property type="match status" value="1"/>
</dbReference>
<proteinExistence type="inferred from homology"/>
<feature type="transmembrane region" description="Helical" evidence="8">
    <location>
        <begin position="391"/>
        <end position="413"/>
    </location>
</feature>
<dbReference type="PANTHER" id="PTHR30572">
    <property type="entry name" value="MEMBRANE COMPONENT OF TRANSPORTER-RELATED"/>
    <property type="match status" value="1"/>
</dbReference>
<feature type="region of interest" description="Disordered" evidence="7">
    <location>
        <begin position="133"/>
        <end position="178"/>
    </location>
</feature>
<comment type="similarity">
    <text evidence="6">Belongs to the ABC-4 integral membrane protein family.</text>
</comment>
<evidence type="ECO:0000256" key="4">
    <source>
        <dbReference type="ARBA" id="ARBA00022989"/>
    </source>
</evidence>
<feature type="domain" description="ABC3 transporter permease C-terminal" evidence="9">
    <location>
        <begin position="339"/>
        <end position="493"/>
    </location>
</feature>
<keyword evidence="4 8" id="KW-1133">Transmembrane helix</keyword>
<evidence type="ECO:0000259" key="9">
    <source>
        <dbReference type="Pfam" id="PF02687"/>
    </source>
</evidence>
<protein>
    <submittedName>
        <fullName evidence="11">FtsX-like permease family protein</fullName>
    </submittedName>
</protein>
<keyword evidence="2" id="KW-1003">Cell membrane</keyword>
<dbReference type="PANTHER" id="PTHR30572:SF4">
    <property type="entry name" value="ABC TRANSPORTER PERMEASE YTRF"/>
    <property type="match status" value="1"/>
</dbReference>
<evidence type="ECO:0000256" key="6">
    <source>
        <dbReference type="ARBA" id="ARBA00038076"/>
    </source>
</evidence>
<gene>
    <name evidence="11" type="ORF">M3M28_12210</name>
</gene>
<evidence type="ECO:0000313" key="11">
    <source>
        <dbReference type="EMBL" id="UQN14790.1"/>
    </source>
</evidence>
<name>A0ABY4MWJ9_9MICO</name>
<dbReference type="EMBL" id="CP097160">
    <property type="protein sequence ID" value="UQN14790.1"/>
    <property type="molecule type" value="Genomic_DNA"/>
</dbReference>